<keyword evidence="10" id="KW-1185">Reference proteome</keyword>
<proteinExistence type="predicted"/>
<feature type="transmembrane region" description="Helical" evidence="7">
    <location>
        <begin position="337"/>
        <end position="358"/>
    </location>
</feature>
<feature type="transmembrane region" description="Helical" evidence="7">
    <location>
        <begin position="364"/>
        <end position="387"/>
    </location>
</feature>
<dbReference type="InterPro" id="IPR020846">
    <property type="entry name" value="MFS_dom"/>
</dbReference>
<keyword evidence="6 7" id="KW-0472">Membrane</keyword>
<dbReference type="PRINTS" id="PR01036">
    <property type="entry name" value="TCRTETB"/>
</dbReference>
<name>A0A423PII0_9GAMM</name>
<evidence type="ECO:0000313" key="10">
    <source>
        <dbReference type="Proteomes" id="UP000283993"/>
    </source>
</evidence>
<protein>
    <submittedName>
        <fullName evidence="9">Multidrug transporter</fullName>
    </submittedName>
</protein>
<keyword evidence="4 7" id="KW-0812">Transmembrane</keyword>
<dbReference type="EMBL" id="AYKH01000034">
    <property type="protein sequence ID" value="ROO25428.1"/>
    <property type="molecule type" value="Genomic_DNA"/>
</dbReference>
<dbReference type="RefSeq" id="WP_245965474.1">
    <property type="nucleotide sequence ID" value="NZ_AYKH01000034.1"/>
</dbReference>
<evidence type="ECO:0000256" key="7">
    <source>
        <dbReference type="SAM" id="Phobius"/>
    </source>
</evidence>
<dbReference type="PANTHER" id="PTHR42718">
    <property type="entry name" value="MAJOR FACILITATOR SUPERFAMILY MULTIDRUG TRANSPORTER MFSC"/>
    <property type="match status" value="1"/>
</dbReference>
<dbReference type="Pfam" id="PF07690">
    <property type="entry name" value="MFS_1"/>
    <property type="match status" value="1"/>
</dbReference>
<feature type="transmembrane region" description="Helical" evidence="7">
    <location>
        <begin position="448"/>
        <end position="468"/>
    </location>
</feature>
<feature type="transmembrane region" description="Helical" evidence="7">
    <location>
        <begin position="121"/>
        <end position="141"/>
    </location>
</feature>
<dbReference type="InterPro" id="IPR004638">
    <property type="entry name" value="EmrB-like"/>
</dbReference>
<dbReference type="SUPFAM" id="SSF103473">
    <property type="entry name" value="MFS general substrate transporter"/>
    <property type="match status" value="1"/>
</dbReference>
<feature type="transmembrane region" description="Helical" evidence="7">
    <location>
        <begin position="148"/>
        <end position="168"/>
    </location>
</feature>
<feature type="transmembrane region" description="Helical" evidence="7">
    <location>
        <begin position="310"/>
        <end position="330"/>
    </location>
</feature>
<feature type="transmembrane region" description="Helical" evidence="7">
    <location>
        <begin position="88"/>
        <end position="109"/>
    </location>
</feature>
<dbReference type="GO" id="GO:0005886">
    <property type="term" value="C:plasma membrane"/>
    <property type="evidence" value="ECO:0007669"/>
    <property type="project" value="UniProtKB-SubCell"/>
</dbReference>
<evidence type="ECO:0000259" key="8">
    <source>
        <dbReference type="PROSITE" id="PS50850"/>
    </source>
</evidence>
<gene>
    <name evidence="9" type="ORF">SAOR_12840</name>
</gene>
<evidence type="ECO:0000313" key="9">
    <source>
        <dbReference type="EMBL" id="ROO25428.1"/>
    </source>
</evidence>
<dbReference type="AlphaFoldDB" id="A0A423PII0"/>
<feature type="transmembrane region" description="Helical" evidence="7">
    <location>
        <begin position="174"/>
        <end position="192"/>
    </location>
</feature>
<dbReference type="InterPro" id="IPR011701">
    <property type="entry name" value="MFS"/>
</dbReference>
<feature type="transmembrane region" description="Helical" evidence="7">
    <location>
        <begin position="408"/>
        <end position="428"/>
    </location>
</feature>
<dbReference type="PROSITE" id="PS50850">
    <property type="entry name" value="MFS"/>
    <property type="match status" value="1"/>
</dbReference>
<dbReference type="GO" id="GO:0022857">
    <property type="term" value="F:transmembrane transporter activity"/>
    <property type="evidence" value="ECO:0007669"/>
    <property type="project" value="InterPro"/>
</dbReference>
<evidence type="ECO:0000256" key="4">
    <source>
        <dbReference type="ARBA" id="ARBA00022692"/>
    </source>
</evidence>
<evidence type="ECO:0000256" key="2">
    <source>
        <dbReference type="ARBA" id="ARBA00022448"/>
    </source>
</evidence>
<evidence type="ECO:0000256" key="1">
    <source>
        <dbReference type="ARBA" id="ARBA00004651"/>
    </source>
</evidence>
<comment type="subcellular location">
    <subcellularLocation>
        <location evidence="1">Cell membrane</location>
        <topology evidence="1">Multi-pass membrane protein</topology>
    </subcellularLocation>
</comment>
<keyword evidence="3" id="KW-1003">Cell membrane</keyword>
<feature type="transmembrane region" description="Helical" evidence="7">
    <location>
        <begin position="237"/>
        <end position="255"/>
    </location>
</feature>
<organism evidence="9 10">
    <name type="scientific">Salinisphaera orenii MK-B5</name>
    <dbReference type="NCBI Taxonomy" id="856730"/>
    <lineage>
        <taxon>Bacteria</taxon>
        <taxon>Pseudomonadati</taxon>
        <taxon>Pseudomonadota</taxon>
        <taxon>Gammaproteobacteria</taxon>
        <taxon>Salinisphaerales</taxon>
        <taxon>Salinisphaeraceae</taxon>
        <taxon>Salinisphaera</taxon>
    </lineage>
</organism>
<keyword evidence="2" id="KW-0813">Transport</keyword>
<feature type="transmembrane region" description="Helical" evidence="7">
    <location>
        <begin position="20"/>
        <end position="48"/>
    </location>
</feature>
<dbReference type="Gene3D" id="1.20.1250.20">
    <property type="entry name" value="MFS general substrate transporter like domains"/>
    <property type="match status" value="1"/>
</dbReference>
<evidence type="ECO:0000256" key="6">
    <source>
        <dbReference type="ARBA" id="ARBA00023136"/>
    </source>
</evidence>
<dbReference type="Proteomes" id="UP000283993">
    <property type="component" value="Unassembled WGS sequence"/>
</dbReference>
<keyword evidence="5 7" id="KW-1133">Transmembrane helix</keyword>
<feature type="domain" description="Major facilitator superfamily (MFS) profile" evidence="8">
    <location>
        <begin position="22"/>
        <end position="475"/>
    </location>
</feature>
<dbReference type="InterPro" id="IPR036259">
    <property type="entry name" value="MFS_trans_sf"/>
</dbReference>
<accession>A0A423PII0</accession>
<dbReference type="PANTHER" id="PTHR42718:SF46">
    <property type="entry name" value="BLR6921 PROTEIN"/>
    <property type="match status" value="1"/>
</dbReference>
<feature type="transmembrane region" description="Helical" evidence="7">
    <location>
        <begin position="267"/>
        <end position="290"/>
    </location>
</feature>
<dbReference type="Gene3D" id="1.20.1720.10">
    <property type="entry name" value="Multidrug resistance protein D"/>
    <property type="match status" value="1"/>
</dbReference>
<sequence>MSEAFAVDRLFARHGPAYRWYATVTVMLGTLSVVLASTIINVAVPAIMARFAVAQDQAQWLVTAFLAAMTVGMLLNAWAIARLGSRRAFTLAMSVFIAASLVGGLSRHFPVLVAARAVQGLTAGMIQPHALIVIFQVFPVARRGQAMGIYGMGVILGPAVSPALGGVLVDAISWRATFFVVLPACVLALGMARRFLPAHGGTARSRLDWPGVVLLAAGMVATLWMLAALQRRGPGDALVLAGMVGGPLLLVAFVLRQRRAAEPLFDLALFRAPGFGAGFALSIVMGAGLFATTYLTPLYFQQAAHMSPTAAGFMLLPAGIAMALVFPLAGHLSDGRASIAVIATGLGLFIGATVLLVASSGTTAAVWLIAWAALARVGIGAMMPPVTTASLRLLEGAAMDRGSGIINFGRQFGGALGVNLCAVLAQYVNDAQLHAGTAVSRAAAHEAGFDAAFWALAGLFALAFWPLAHMRRSRRRDAG</sequence>
<feature type="transmembrane region" description="Helical" evidence="7">
    <location>
        <begin position="60"/>
        <end position="81"/>
    </location>
</feature>
<dbReference type="NCBIfam" id="TIGR00711">
    <property type="entry name" value="efflux_EmrB"/>
    <property type="match status" value="1"/>
</dbReference>
<reference evidence="9 10" key="1">
    <citation type="submission" date="2013-10" db="EMBL/GenBank/DDBJ databases">
        <title>Salinisphaera orenii MK-B5 Genome Sequencing.</title>
        <authorList>
            <person name="Lai Q."/>
            <person name="Li C."/>
            <person name="Shao Z."/>
        </authorList>
    </citation>
    <scope>NUCLEOTIDE SEQUENCE [LARGE SCALE GENOMIC DNA]</scope>
    <source>
        <strain evidence="9 10">MK-B5</strain>
    </source>
</reference>
<evidence type="ECO:0000256" key="3">
    <source>
        <dbReference type="ARBA" id="ARBA00022475"/>
    </source>
</evidence>
<evidence type="ECO:0000256" key="5">
    <source>
        <dbReference type="ARBA" id="ARBA00022989"/>
    </source>
</evidence>
<comment type="caution">
    <text evidence="9">The sequence shown here is derived from an EMBL/GenBank/DDBJ whole genome shotgun (WGS) entry which is preliminary data.</text>
</comment>
<feature type="transmembrane region" description="Helical" evidence="7">
    <location>
        <begin position="212"/>
        <end position="231"/>
    </location>
</feature>